<evidence type="ECO:0000256" key="1">
    <source>
        <dbReference type="SAM" id="Phobius"/>
    </source>
</evidence>
<sequence>MNKFIEQVKAFWADEDGLSAVEYVVAGSLIVAGLAAAFGSLGDAIKNGVDDIVDCVEGTAGTCGVAAE</sequence>
<name>A0A6G7CFV4_9VIBR</name>
<dbReference type="Proteomes" id="UP000503003">
    <property type="component" value="Chromosome 1"/>
</dbReference>
<keyword evidence="3" id="KW-1185">Reference proteome</keyword>
<reference evidence="2 3" key="1">
    <citation type="submission" date="2020-02" db="EMBL/GenBank/DDBJ databases">
        <title>A complete genome of a marine bacterium Vibrio sp. ZWAL4003 isolated from the mangrove sediment with the ability to degrade polysaccharides.</title>
        <authorList>
            <person name="Wu J."/>
            <person name="Qu W."/>
            <person name="Zeng R."/>
        </authorList>
    </citation>
    <scope>NUCLEOTIDE SEQUENCE [LARGE SCALE GENOMIC DNA]</scope>
    <source>
        <strain evidence="2 3">ZWAL4003</strain>
    </source>
</reference>
<dbReference type="AlphaFoldDB" id="A0A6G7CFV4"/>
<dbReference type="EMBL" id="CP049331">
    <property type="protein sequence ID" value="QIH40969.1"/>
    <property type="molecule type" value="Genomic_DNA"/>
</dbReference>
<dbReference type="KEGG" id="vzi:G5S32_02760"/>
<accession>A0A6G7CFV4</accession>
<keyword evidence="1" id="KW-1133">Transmembrane helix</keyword>
<keyword evidence="1" id="KW-0472">Membrane</keyword>
<evidence type="ECO:0000313" key="2">
    <source>
        <dbReference type="EMBL" id="QIH40969.1"/>
    </source>
</evidence>
<proteinExistence type="predicted"/>
<gene>
    <name evidence="2" type="ORF">G5S32_02760</name>
</gene>
<dbReference type="RefSeq" id="WP_165310378.1">
    <property type="nucleotide sequence ID" value="NZ_CP049331.1"/>
</dbReference>
<evidence type="ECO:0000313" key="3">
    <source>
        <dbReference type="Proteomes" id="UP000503003"/>
    </source>
</evidence>
<protein>
    <submittedName>
        <fullName evidence="2">Flp family type IVb pilin</fullName>
    </submittedName>
</protein>
<organism evidence="2 3">
    <name type="scientific">Vibrio ziniensis</name>
    <dbReference type="NCBI Taxonomy" id="2711221"/>
    <lineage>
        <taxon>Bacteria</taxon>
        <taxon>Pseudomonadati</taxon>
        <taxon>Pseudomonadota</taxon>
        <taxon>Gammaproteobacteria</taxon>
        <taxon>Vibrionales</taxon>
        <taxon>Vibrionaceae</taxon>
        <taxon>Vibrio</taxon>
    </lineage>
</organism>
<feature type="transmembrane region" description="Helical" evidence="1">
    <location>
        <begin position="20"/>
        <end position="38"/>
    </location>
</feature>
<keyword evidence="1" id="KW-0812">Transmembrane</keyword>